<dbReference type="Proteomes" id="UP000216984">
    <property type="component" value="Unassembled WGS sequence"/>
</dbReference>
<dbReference type="RefSeq" id="WP_094624290.1">
    <property type="nucleotide sequence ID" value="NZ_NEFY01000003.1"/>
</dbReference>
<evidence type="ECO:0000259" key="1">
    <source>
        <dbReference type="Pfam" id="PF24720"/>
    </source>
</evidence>
<dbReference type="InterPro" id="IPR056090">
    <property type="entry name" value="DUF7673"/>
</dbReference>
<dbReference type="EMBL" id="NEFY01000003">
    <property type="protein sequence ID" value="OZC36745.1"/>
    <property type="molecule type" value="Genomic_DNA"/>
</dbReference>
<name>A0A7Z1IMW6_9GAMM</name>
<accession>A0A7Z1IMW6</accession>
<dbReference type="AlphaFoldDB" id="A0A7Z1IMW6"/>
<protein>
    <recommendedName>
        <fullName evidence="1">DUF7673 domain-containing protein</fullName>
    </recommendedName>
</protein>
<proteinExistence type="predicted"/>
<comment type="caution">
    <text evidence="2">The sequence shown here is derived from an EMBL/GenBank/DDBJ whole genome shotgun (WGS) entry which is preliminary data.</text>
</comment>
<keyword evidence="3" id="KW-1185">Reference proteome</keyword>
<sequence>MTTQTPINDFIHQLTHHESLRVRRIQQGVPALQRLIAVAQGETHQAAHCRRFLLSLYNSFEWPFDMRRLRALDPDLQQAALAVIELDWAGHEIHTHLHGGDEIFQDFWERETPPLPETD</sequence>
<evidence type="ECO:0000313" key="3">
    <source>
        <dbReference type="Proteomes" id="UP000216984"/>
    </source>
</evidence>
<gene>
    <name evidence="2" type="ORF">B9Q17_08155</name>
</gene>
<organism evidence="2 3">
    <name type="scientific">Marinobacter vinifirmus</name>
    <dbReference type="NCBI Taxonomy" id="355591"/>
    <lineage>
        <taxon>Bacteria</taxon>
        <taxon>Pseudomonadati</taxon>
        <taxon>Pseudomonadota</taxon>
        <taxon>Gammaproteobacteria</taxon>
        <taxon>Pseudomonadales</taxon>
        <taxon>Marinobacteraceae</taxon>
        <taxon>Marinobacter</taxon>
    </lineage>
</organism>
<dbReference type="Pfam" id="PF24720">
    <property type="entry name" value="DUF7673"/>
    <property type="match status" value="1"/>
</dbReference>
<evidence type="ECO:0000313" key="2">
    <source>
        <dbReference type="EMBL" id="OZC36745.1"/>
    </source>
</evidence>
<feature type="domain" description="DUF7673" evidence="1">
    <location>
        <begin position="30"/>
        <end position="110"/>
    </location>
</feature>
<reference evidence="2 3" key="1">
    <citation type="submission" date="2017-06" db="EMBL/GenBank/DDBJ databases">
        <title>Draft genome sequence of the halophilic bacterium Marinobacter vinifirmus FB1.</title>
        <authorList>
            <person name="Stepanov V.G."/>
            <person name="Roberts D.J."/>
            <person name="Fox G.E."/>
        </authorList>
    </citation>
    <scope>NUCLEOTIDE SEQUENCE [LARGE SCALE GENOMIC DNA]</scope>
    <source>
        <strain evidence="2 3">FB1</strain>
    </source>
</reference>